<feature type="domain" description="NADP-dependent oxidoreductase" evidence="1">
    <location>
        <begin position="10"/>
        <end position="265"/>
    </location>
</feature>
<dbReference type="Pfam" id="PF00248">
    <property type="entry name" value="Aldo_ket_red"/>
    <property type="match status" value="1"/>
</dbReference>
<dbReference type="InterPro" id="IPR020471">
    <property type="entry name" value="AKR"/>
</dbReference>
<dbReference type="SUPFAM" id="SSF51430">
    <property type="entry name" value="NAD(P)-linked oxidoreductase"/>
    <property type="match status" value="1"/>
</dbReference>
<name>A0ABW8Q2L1_9NEIS</name>
<dbReference type="PANTHER" id="PTHR43638:SF3">
    <property type="entry name" value="ALDEHYDE REDUCTASE"/>
    <property type="match status" value="1"/>
</dbReference>
<dbReference type="RefSeq" id="WP_405385663.1">
    <property type="nucleotide sequence ID" value="NZ_JBJGEB010000003.1"/>
</dbReference>
<protein>
    <submittedName>
        <fullName evidence="2">Aldo/keto reductase</fullName>
    </submittedName>
</protein>
<dbReference type="InterPro" id="IPR023210">
    <property type="entry name" value="NADP_OxRdtase_dom"/>
</dbReference>
<dbReference type="PANTHER" id="PTHR43638">
    <property type="entry name" value="OXIDOREDUCTASE, ALDO/KETO REDUCTASE FAMILY PROTEIN"/>
    <property type="match status" value="1"/>
</dbReference>
<dbReference type="PRINTS" id="PR00069">
    <property type="entry name" value="ALDKETRDTASE"/>
</dbReference>
<evidence type="ECO:0000313" key="3">
    <source>
        <dbReference type="Proteomes" id="UP001621964"/>
    </source>
</evidence>
<organism evidence="2 3">
    <name type="scientific">Neisseria oralis</name>
    <dbReference type="NCBI Taxonomy" id="1107316"/>
    <lineage>
        <taxon>Bacteria</taxon>
        <taxon>Pseudomonadati</taxon>
        <taxon>Pseudomonadota</taxon>
        <taxon>Betaproteobacteria</taxon>
        <taxon>Neisseriales</taxon>
        <taxon>Neisseriaceae</taxon>
        <taxon>Neisseria</taxon>
    </lineage>
</organism>
<dbReference type="InterPro" id="IPR036812">
    <property type="entry name" value="NAD(P)_OxRdtase_dom_sf"/>
</dbReference>
<gene>
    <name evidence="2" type="ORF">ACI43T_04610</name>
</gene>
<dbReference type="Proteomes" id="UP001621964">
    <property type="component" value="Unassembled WGS sequence"/>
</dbReference>
<comment type="caution">
    <text evidence="2">The sequence shown here is derived from an EMBL/GenBank/DDBJ whole genome shotgun (WGS) entry which is preliminary data.</text>
</comment>
<sequence length="280" mass="30853">MADGILRHGRLGMGTWCLGDRPEMRSEEIAALRYGLEQGITIIDTAELYGGGRSERLVGEAVKPFAREEIYLVSKVLPANAGRHRLEQSLDASLKALQTDYLDMYLYHWRGSTPLQETVDALEAAAAKGKIKSWGVSNFDLEDMQELLEDTDGGSRCRTNQVLYHLGSRGIEVVLKPYQDERGIPTMAYCPLAQAGGLRSGLIDSPAVRQVAQEQGVSGCQVLLCFALAQENMVSIPRTGKLAHMKELAACLQIKLSDEQLALLNRAFPVPERRVPLDVE</sequence>
<keyword evidence="3" id="KW-1185">Reference proteome</keyword>
<dbReference type="EMBL" id="JBJGEB010000003">
    <property type="protein sequence ID" value="MFK7641781.1"/>
    <property type="molecule type" value="Genomic_DNA"/>
</dbReference>
<reference evidence="2 3" key="1">
    <citation type="submission" date="2024-11" db="EMBL/GenBank/DDBJ databases">
        <authorList>
            <person name="Mikucki A.G."/>
            <person name="Kahler C.M."/>
        </authorList>
    </citation>
    <scope>NUCLEOTIDE SEQUENCE [LARGE SCALE GENOMIC DNA]</scope>
    <source>
        <strain evidence="2 3">EXNM717</strain>
    </source>
</reference>
<dbReference type="Gene3D" id="3.20.20.100">
    <property type="entry name" value="NADP-dependent oxidoreductase domain"/>
    <property type="match status" value="1"/>
</dbReference>
<accession>A0ABW8Q2L1</accession>
<evidence type="ECO:0000313" key="2">
    <source>
        <dbReference type="EMBL" id="MFK7641781.1"/>
    </source>
</evidence>
<evidence type="ECO:0000259" key="1">
    <source>
        <dbReference type="Pfam" id="PF00248"/>
    </source>
</evidence>
<proteinExistence type="predicted"/>